<dbReference type="Proteomes" id="UP000191285">
    <property type="component" value="Unassembled WGS sequence"/>
</dbReference>
<keyword evidence="1" id="KW-0472">Membrane</keyword>
<evidence type="ECO:0000313" key="3">
    <source>
        <dbReference type="Proteomes" id="UP000191285"/>
    </source>
</evidence>
<accession>A0A1V6TT35</accession>
<feature type="transmembrane region" description="Helical" evidence="1">
    <location>
        <begin position="309"/>
        <end position="332"/>
    </location>
</feature>
<dbReference type="AlphaFoldDB" id="A0A1V6TT35"/>
<name>A0A1V6TT35_9EURO</name>
<reference evidence="3" key="1">
    <citation type="journal article" date="2017" name="Nat. Microbiol.">
        <title>Global analysis of biosynthetic gene clusters reveals vast potential of secondary metabolite production in Penicillium species.</title>
        <authorList>
            <person name="Nielsen J.C."/>
            <person name="Grijseels S."/>
            <person name="Prigent S."/>
            <person name="Ji B."/>
            <person name="Dainat J."/>
            <person name="Nielsen K.F."/>
            <person name="Frisvad J.C."/>
            <person name="Workman M."/>
            <person name="Nielsen J."/>
        </authorList>
    </citation>
    <scope>NUCLEOTIDE SEQUENCE [LARGE SCALE GENOMIC DNA]</scope>
    <source>
        <strain evidence="3">IBT 24891</strain>
    </source>
</reference>
<keyword evidence="3" id="KW-1185">Reference proteome</keyword>
<organism evidence="2 3">
    <name type="scientific">Penicillium steckii</name>
    <dbReference type="NCBI Taxonomy" id="303698"/>
    <lineage>
        <taxon>Eukaryota</taxon>
        <taxon>Fungi</taxon>
        <taxon>Dikarya</taxon>
        <taxon>Ascomycota</taxon>
        <taxon>Pezizomycotina</taxon>
        <taxon>Eurotiomycetes</taxon>
        <taxon>Eurotiomycetidae</taxon>
        <taxon>Eurotiales</taxon>
        <taxon>Aspergillaceae</taxon>
        <taxon>Penicillium</taxon>
    </lineage>
</organism>
<dbReference type="OrthoDB" id="5429716at2759"/>
<keyword evidence="1" id="KW-1133">Transmembrane helix</keyword>
<evidence type="ECO:0000313" key="2">
    <source>
        <dbReference type="EMBL" id="OQE29555.1"/>
    </source>
</evidence>
<dbReference type="EMBL" id="MLKD01000002">
    <property type="protein sequence ID" value="OQE29555.1"/>
    <property type="molecule type" value="Genomic_DNA"/>
</dbReference>
<protein>
    <submittedName>
        <fullName evidence="2">Uncharacterized protein</fullName>
    </submittedName>
</protein>
<gene>
    <name evidence="2" type="ORF">PENSTE_c002G06311</name>
</gene>
<proteinExistence type="predicted"/>
<evidence type="ECO:0000256" key="1">
    <source>
        <dbReference type="SAM" id="Phobius"/>
    </source>
</evidence>
<sequence length="334" mass="35696">MTGLNASVSAGWYTYTNLGPITTTFTPAPSCTDYVGLGYMNSASDFLILDFRTKAEINTNYDGCTPTTTPSVTATPTSTGYFTSEEQLSAFEAQEVSWRAYGAYYSPAMHCPSGWSTIGMAGRDASGTLTSSGIYVPTKASTSTQSYPTDDFYYYMFNYEDKASVLKDILKPKETMAMCCPSGMTADSADSCYSQVKSYTPSVGYQVYEAYNEQYGSSTVVSTKTSGTDTITTTRTRLYETGTTYRTETVTTTFEPSEKPQYSAFAYAPAITMLYQESDLHSASAASSTASDASTSSNAAGRVSTGASVWNGLASVVGIWAGAAVLGAGMIFPW</sequence>
<comment type="caution">
    <text evidence="2">The sequence shown here is derived from an EMBL/GenBank/DDBJ whole genome shotgun (WGS) entry which is preliminary data.</text>
</comment>
<keyword evidence="1" id="KW-0812">Transmembrane</keyword>